<organism evidence="1 2">
    <name type="scientific">Acidovorax soli</name>
    <dbReference type="NCBI Taxonomy" id="592050"/>
    <lineage>
        <taxon>Bacteria</taxon>
        <taxon>Pseudomonadati</taxon>
        <taxon>Pseudomonadota</taxon>
        <taxon>Betaproteobacteria</taxon>
        <taxon>Burkholderiales</taxon>
        <taxon>Comamonadaceae</taxon>
        <taxon>Acidovorax</taxon>
    </lineage>
</organism>
<dbReference type="RefSeq" id="WP_184860808.1">
    <property type="nucleotide sequence ID" value="NZ_JACHLK010000009.1"/>
</dbReference>
<name>A0A7X0PHF2_9BURK</name>
<dbReference type="EMBL" id="JACHLK010000009">
    <property type="protein sequence ID" value="MBB6561607.1"/>
    <property type="molecule type" value="Genomic_DNA"/>
</dbReference>
<keyword evidence="2" id="KW-1185">Reference proteome</keyword>
<reference evidence="1 2" key="1">
    <citation type="submission" date="2020-08" db="EMBL/GenBank/DDBJ databases">
        <title>Functional genomics of gut bacteria from endangered species of beetles.</title>
        <authorList>
            <person name="Carlos-Shanley C."/>
        </authorList>
    </citation>
    <scope>NUCLEOTIDE SEQUENCE [LARGE SCALE GENOMIC DNA]</scope>
    <source>
        <strain evidence="1 2">S00198</strain>
    </source>
</reference>
<accession>A0A7X0PHF2</accession>
<evidence type="ECO:0000313" key="2">
    <source>
        <dbReference type="Proteomes" id="UP000575083"/>
    </source>
</evidence>
<dbReference type="AlphaFoldDB" id="A0A7X0PHF2"/>
<comment type="caution">
    <text evidence="1">The sequence shown here is derived from an EMBL/GenBank/DDBJ whole genome shotgun (WGS) entry which is preliminary data.</text>
</comment>
<gene>
    <name evidence="1" type="ORF">HNP48_004301</name>
</gene>
<proteinExistence type="predicted"/>
<evidence type="ECO:0000313" key="1">
    <source>
        <dbReference type="EMBL" id="MBB6561607.1"/>
    </source>
</evidence>
<sequence>MSAIAYKDTYQLVFDRLTEQDSTTAERTARLLAQVIDHLEQRRELDRQEIEEMVHKLG</sequence>
<protein>
    <submittedName>
        <fullName evidence="1">Ribonucleotide reductase beta subunit family protein with ferritin-like domain</fullName>
    </submittedName>
</protein>
<dbReference type="Proteomes" id="UP000575083">
    <property type="component" value="Unassembled WGS sequence"/>
</dbReference>